<dbReference type="OrthoDB" id="9814946at2"/>
<evidence type="ECO:0000313" key="2">
    <source>
        <dbReference type="EMBL" id="OAM91006.1"/>
    </source>
</evidence>
<dbReference type="STRING" id="1184151.AW736_05055"/>
<dbReference type="AlphaFoldDB" id="A0A178IPI3"/>
<gene>
    <name evidence="2" type="ORF">AW736_05055</name>
</gene>
<protein>
    <recommendedName>
        <fullName evidence="1">Xylose isomerase-like TIM barrel domain-containing protein</fullName>
    </recommendedName>
</protein>
<dbReference type="PANTHER" id="PTHR12110">
    <property type="entry name" value="HYDROXYPYRUVATE ISOMERASE"/>
    <property type="match status" value="1"/>
</dbReference>
<dbReference type="Gene3D" id="3.20.20.150">
    <property type="entry name" value="Divalent-metal-dependent TIM barrel enzymes"/>
    <property type="match status" value="1"/>
</dbReference>
<dbReference type="InterPro" id="IPR036237">
    <property type="entry name" value="Xyl_isomerase-like_sf"/>
</dbReference>
<keyword evidence="3" id="KW-1185">Reference proteome</keyword>
<proteinExistence type="predicted"/>
<dbReference type="Pfam" id="PF01261">
    <property type="entry name" value="AP_endonuc_2"/>
    <property type="match status" value="1"/>
</dbReference>
<comment type="caution">
    <text evidence="2">The sequence shown here is derived from an EMBL/GenBank/DDBJ whole genome shotgun (WGS) entry which is preliminary data.</text>
</comment>
<accession>A0A178IPI3</accession>
<dbReference type="RefSeq" id="WP_068769133.1">
    <property type="nucleotide sequence ID" value="NZ_CP109796.1"/>
</dbReference>
<organism evidence="2 3">
    <name type="scientific">Termitidicoccus mucosus</name>
    <dbReference type="NCBI Taxonomy" id="1184151"/>
    <lineage>
        <taxon>Bacteria</taxon>
        <taxon>Pseudomonadati</taxon>
        <taxon>Verrucomicrobiota</taxon>
        <taxon>Opitutia</taxon>
        <taxon>Opitutales</taxon>
        <taxon>Opitutaceae</taxon>
        <taxon>Termitidicoccus</taxon>
    </lineage>
</organism>
<reference evidence="2 3" key="1">
    <citation type="submission" date="2016-01" db="EMBL/GenBank/DDBJ databases">
        <title>High potential of lignocellulose degradation of a new Verrucomicrobia species.</title>
        <authorList>
            <person name="Wang Y."/>
            <person name="Shi Y."/>
            <person name="Qiu Z."/>
            <person name="Liu S."/>
            <person name="Yang H."/>
        </authorList>
    </citation>
    <scope>NUCLEOTIDE SEQUENCE [LARGE SCALE GENOMIC DNA]</scope>
    <source>
        <strain evidence="2 3">TSB47</strain>
    </source>
</reference>
<evidence type="ECO:0000259" key="1">
    <source>
        <dbReference type="Pfam" id="PF01261"/>
    </source>
</evidence>
<dbReference type="SUPFAM" id="SSF51658">
    <property type="entry name" value="Xylose isomerase-like"/>
    <property type="match status" value="1"/>
</dbReference>
<dbReference type="EMBL" id="LRRQ01000042">
    <property type="protein sequence ID" value="OAM91006.1"/>
    <property type="molecule type" value="Genomic_DNA"/>
</dbReference>
<sequence>MKIGINLMLFGATPEAWPDDLPRLLSAAGADWIEVPTFDPKPSAFAGIAKCLRDLNLGVSVSSALPAGVSAVADRNAAGRWSDFLSRLADTAHALGADLAIGPLYHPVGEFASGAQADLHARLAQRLAGWRSPAPVRFALEPLNRFETNVLNLCADGARVIDAAGNQEFGLMADTFHMHIEERDPIAAFRELGSRCLHFHASENDRGAIGSGQINWSAWFAAIRARELPVVVAECFSAGLGELAAATRIWRDVAGIPEDCASRSLSFLRNHLTA</sequence>
<evidence type="ECO:0000313" key="3">
    <source>
        <dbReference type="Proteomes" id="UP000078486"/>
    </source>
</evidence>
<feature type="domain" description="Xylose isomerase-like TIM barrel" evidence="1">
    <location>
        <begin position="23"/>
        <end position="245"/>
    </location>
</feature>
<dbReference type="Proteomes" id="UP000078486">
    <property type="component" value="Unassembled WGS sequence"/>
</dbReference>
<dbReference type="InterPro" id="IPR013022">
    <property type="entry name" value="Xyl_isomerase-like_TIM-brl"/>
</dbReference>
<dbReference type="InterPro" id="IPR050312">
    <property type="entry name" value="IolE/XylAMocC-like"/>
</dbReference>
<name>A0A178IPI3_9BACT</name>